<keyword evidence="3 4" id="KW-0546">Nucleotide metabolism</keyword>
<dbReference type="CDD" id="cd00555">
    <property type="entry name" value="Maf"/>
    <property type="match status" value="1"/>
</dbReference>
<feature type="site" description="Important for substrate specificity" evidence="4">
    <location>
        <position position="151"/>
    </location>
</feature>
<dbReference type="GO" id="GO:0009117">
    <property type="term" value="P:nucleotide metabolic process"/>
    <property type="evidence" value="ECO:0007669"/>
    <property type="project" value="UniProtKB-KW"/>
</dbReference>
<reference evidence="5 6" key="1">
    <citation type="submission" date="2018-04" db="EMBL/GenBank/DDBJ databases">
        <title>Genomic Encyclopedia of Type Strains, Phase III (KMG-III): the genomes of soil and plant-associated and newly described type strains.</title>
        <authorList>
            <person name="Whitman W."/>
        </authorList>
    </citation>
    <scope>NUCLEOTIDE SEQUENCE [LARGE SCALE GENOMIC DNA]</scope>
    <source>
        <strain evidence="5 6">MA101b</strain>
    </source>
</reference>
<dbReference type="PANTHER" id="PTHR43213:SF5">
    <property type="entry name" value="BIFUNCTIONAL DTTP_UTP PYROPHOSPHATASE_METHYLTRANSFERASE PROTEIN-RELATED"/>
    <property type="match status" value="1"/>
</dbReference>
<dbReference type="GO" id="GO:0036218">
    <property type="term" value="F:dTTP diphosphatase activity"/>
    <property type="evidence" value="ECO:0007669"/>
    <property type="project" value="RHEA"/>
</dbReference>
<comment type="similarity">
    <text evidence="4">Belongs to the Maf family. YhdE subfamily.</text>
</comment>
<dbReference type="InterPro" id="IPR003697">
    <property type="entry name" value="Maf-like"/>
</dbReference>
<dbReference type="SUPFAM" id="SSF52972">
    <property type="entry name" value="ITPase-like"/>
    <property type="match status" value="1"/>
</dbReference>
<evidence type="ECO:0000256" key="4">
    <source>
        <dbReference type="HAMAP-Rule" id="MF_00528"/>
    </source>
</evidence>
<sequence length="188" mass="19660">MLVLASSSPRRRDLLARLGVVPSRVASPDIDEAPRKAEPPRAYALRLAIEKASAVARAEGEIVLAGDTTIALGSRILPPADTVEIQRDLLGKLSGRRHHCLSTVCVIDAAGKVRTRIADTVVAFKPLSAAEIDAYIACGEGLGKAGGYAIQGRAEAFVRFLSGSHSGVIGLPLFETRALLKTAGVALA</sequence>
<dbReference type="Pfam" id="PF02545">
    <property type="entry name" value="Maf"/>
    <property type="match status" value="1"/>
</dbReference>
<comment type="cofactor">
    <cofactor evidence="1 4">
        <name>a divalent metal cation</name>
        <dbReference type="ChEBI" id="CHEBI:60240"/>
    </cofactor>
</comment>
<protein>
    <recommendedName>
        <fullName evidence="4">dTTP/UTP pyrophosphatase</fullName>
        <shortName evidence="4">dTTPase/UTPase</shortName>
        <ecNumber evidence="4">3.6.1.9</ecNumber>
    </recommendedName>
    <alternativeName>
        <fullName evidence="4">Nucleoside triphosphate pyrophosphatase</fullName>
    </alternativeName>
    <alternativeName>
        <fullName evidence="4">Nucleotide pyrophosphatase</fullName>
        <shortName evidence="4">Nucleotide PPase</shortName>
    </alternativeName>
</protein>
<evidence type="ECO:0000313" key="5">
    <source>
        <dbReference type="EMBL" id="PTQ61891.1"/>
    </source>
</evidence>
<feature type="active site" description="Proton acceptor" evidence="4">
    <location>
        <position position="67"/>
    </location>
</feature>
<dbReference type="RefSeq" id="WP_107956352.1">
    <property type="nucleotide sequence ID" value="NZ_QAOG01000001.1"/>
</dbReference>
<dbReference type="HAMAP" id="MF_00528">
    <property type="entry name" value="Maf"/>
    <property type="match status" value="1"/>
</dbReference>
<dbReference type="EC" id="3.6.1.9" evidence="4"/>
<evidence type="ECO:0000256" key="1">
    <source>
        <dbReference type="ARBA" id="ARBA00001968"/>
    </source>
</evidence>
<comment type="caution">
    <text evidence="5">The sequence shown here is derived from an EMBL/GenBank/DDBJ whole genome shotgun (WGS) entry which is preliminary data.</text>
</comment>
<comment type="subcellular location">
    <subcellularLocation>
        <location evidence="4">Cytoplasm</location>
    </subcellularLocation>
</comment>
<dbReference type="Proteomes" id="UP000244189">
    <property type="component" value="Unassembled WGS sequence"/>
</dbReference>
<proteinExistence type="inferred from homology"/>
<keyword evidence="6" id="KW-1185">Reference proteome</keyword>
<feature type="site" description="Important for substrate specificity" evidence="4">
    <location>
        <position position="10"/>
    </location>
</feature>
<keyword evidence="2 4" id="KW-0378">Hydrolase</keyword>
<feature type="site" description="Important for substrate specificity" evidence="4">
    <location>
        <position position="68"/>
    </location>
</feature>
<dbReference type="NCBIfam" id="TIGR00172">
    <property type="entry name" value="maf"/>
    <property type="match status" value="1"/>
</dbReference>
<comment type="caution">
    <text evidence="4">Lacks conserved residue(s) required for the propagation of feature annotation.</text>
</comment>
<organism evidence="5 6">
    <name type="scientific">Sphingomonas aurantiaca</name>
    <dbReference type="NCBI Taxonomy" id="185949"/>
    <lineage>
        <taxon>Bacteria</taxon>
        <taxon>Pseudomonadati</taxon>
        <taxon>Pseudomonadota</taxon>
        <taxon>Alphaproteobacteria</taxon>
        <taxon>Sphingomonadales</taxon>
        <taxon>Sphingomonadaceae</taxon>
        <taxon>Sphingomonas</taxon>
    </lineage>
</organism>
<evidence type="ECO:0000256" key="3">
    <source>
        <dbReference type="ARBA" id="ARBA00023080"/>
    </source>
</evidence>
<dbReference type="PANTHER" id="PTHR43213">
    <property type="entry name" value="BIFUNCTIONAL DTTP/UTP PYROPHOSPHATASE/METHYLTRANSFERASE PROTEIN-RELATED"/>
    <property type="match status" value="1"/>
</dbReference>
<keyword evidence="4" id="KW-0963">Cytoplasm</keyword>
<evidence type="ECO:0000313" key="6">
    <source>
        <dbReference type="Proteomes" id="UP000244189"/>
    </source>
</evidence>
<dbReference type="AlphaFoldDB" id="A0A2T5GRD6"/>
<dbReference type="GO" id="GO:0005737">
    <property type="term" value="C:cytoplasm"/>
    <property type="evidence" value="ECO:0007669"/>
    <property type="project" value="UniProtKB-SubCell"/>
</dbReference>
<dbReference type="GO" id="GO:0036221">
    <property type="term" value="F:UTP diphosphatase activity"/>
    <property type="evidence" value="ECO:0007669"/>
    <property type="project" value="RHEA"/>
</dbReference>
<dbReference type="InterPro" id="IPR029001">
    <property type="entry name" value="ITPase-like_fam"/>
</dbReference>
<comment type="function">
    <text evidence="4">Nucleoside triphosphate pyrophosphatase that hydrolyzes dTTP and UTP. May have a dual role in cell division arrest and in preventing the incorporation of modified nucleotides into cellular nucleic acids.</text>
</comment>
<dbReference type="Gene3D" id="3.90.950.10">
    <property type="match status" value="1"/>
</dbReference>
<dbReference type="EMBL" id="QAOG01000001">
    <property type="protein sequence ID" value="PTQ61891.1"/>
    <property type="molecule type" value="Genomic_DNA"/>
</dbReference>
<evidence type="ECO:0000256" key="2">
    <source>
        <dbReference type="ARBA" id="ARBA00022801"/>
    </source>
</evidence>
<comment type="catalytic activity">
    <reaction evidence="4">
        <text>dTTP + H2O = dTMP + diphosphate + H(+)</text>
        <dbReference type="Rhea" id="RHEA:28534"/>
        <dbReference type="ChEBI" id="CHEBI:15377"/>
        <dbReference type="ChEBI" id="CHEBI:15378"/>
        <dbReference type="ChEBI" id="CHEBI:33019"/>
        <dbReference type="ChEBI" id="CHEBI:37568"/>
        <dbReference type="ChEBI" id="CHEBI:63528"/>
        <dbReference type="EC" id="3.6.1.9"/>
    </reaction>
</comment>
<accession>A0A2T5GRD6</accession>
<comment type="catalytic activity">
    <reaction evidence="4">
        <text>UTP + H2O = UMP + diphosphate + H(+)</text>
        <dbReference type="Rhea" id="RHEA:29395"/>
        <dbReference type="ChEBI" id="CHEBI:15377"/>
        <dbReference type="ChEBI" id="CHEBI:15378"/>
        <dbReference type="ChEBI" id="CHEBI:33019"/>
        <dbReference type="ChEBI" id="CHEBI:46398"/>
        <dbReference type="ChEBI" id="CHEBI:57865"/>
        <dbReference type="EC" id="3.6.1.9"/>
    </reaction>
</comment>
<name>A0A2T5GRD6_9SPHN</name>
<dbReference type="PIRSF" id="PIRSF006305">
    <property type="entry name" value="Maf"/>
    <property type="match status" value="1"/>
</dbReference>
<gene>
    <name evidence="5" type="ORF">C8J26_0159</name>
</gene>